<name>A0AAW1T2S8_9CHLO</name>
<gene>
    <name evidence="5" type="ORF">WJX84_011120</name>
</gene>
<dbReference type="SUPFAM" id="SSF48452">
    <property type="entry name" value="TPR-like"/>
    <property type="match status" value="1"/>
</dbReference>
<dbReference type="PANTHER" id="PTHR46014:SF1">
    <property type="entry name" value="TETRATRICOPEPTIDE REPEAT PROTEIN 1"/>
    <property type="match status" value="1"/>
</dbReference>
<evidence type="ECO:0000256" key="3">
    <source>
        <dbReference type="PROSITE-ProRule" id="PRU00339"/>
    </source>
</evidence>
<dbReference type="SMART" id="SM00028">
    <property type="entry name" value="TPR"/>
    <property type="match status" value="3"/>
</dbReference>
<accession>A0AAW1T2S8</accession>
<evidence type="ECO:0000256" key="2">
    <source>
        <dbReference type="ARBA" id="ARBA00022803"/>
    </source>
</evidence>
<comment type="caution">
    <text evidence="5">The sequence shown here is derived from an EMBL/GenBank/DDBJ whole genome shotgun (WGS) entry which is preliminary data.</text>
</comment>
<sequence length="281" mass="30830">MSDLRNIHGSSSADVPDSPSSNSTSDVFHDTASLSGRDIEDQAGLEHESFFDAEDLSPEAQHAEEAPRESVPAASVPEAEPLTVSQATEIEEIPSQVADGVTSLQERKDAAEQFKRKSNELFAAGQFAAAEDGYSQALEVAHEDEPSRAVYFANRAACRLKLNRLEEAAQDCTSATDIDQGYLKAWIRRSTAYEQLHQYERALGDARKVLELDPGNPSAQHNVKRLTPLAQQEQERMKEEMIGKLKDLGNNVLGKFGMSLDNFKAVKDPNTGSYSINFNQG</sequence>
<feature type="compositionally biased region" description="Low complexity" evidence="4">
    <location>
        <begin position="10"/>
        <end position="23"/>
    </location>
</feature>
<keyword evidence="2 3" id="KW-0802">TPR repeat</keyword>
<dbReference type="Proteomes" id="UP001485043">
    <property type="component" value="Unassembled WGS sequence"/>
</dbReference>
<protein>
    <recommendedName>
        <fullName evidence="7">Tetratricopeptide repeat protein 1</fullName>
    </recommendedName>
</protein>
<dbReference type="PANTHER" id="PTHR46014">
    <property type="entry name" value="TETRATRICOPEPTIDE REPEAT PROTEIN 1"/>
    <property type="match status" value="1"/>
</dbReference>
<evidence type="ECO:0000256" key="1">
    <source>
        <dbReference type="ARBA" id="ARBA00022737"/>
    </source>
</evidence>
<feature type="region of interest" description="Disordered" evidence="4">
    <location>
        <begin position="1"/>
        <end position="89"/>
    </location>
</feature>
<feature type="repeat" description="TPR" evidence="3">
    <location>
        <begin position="183"/>
        <end position="216"/>
    </location>
</feature>
<dbReference type="AlphaFoldDB" id="A0AAW1T2S8"/>
<organism evidence="5 6">
    <name type="scientific">Apatococcus fuscideae</name>
    <dbReference type="NCBI Taxonomy" id="2026836"/>
    <lineage>
        <taxon>Eukaryota</taxon>
        <taxon>Viridiplantae</taxon>
        <taxon>Chlorophyta</taxon>
        <taxon>core chlorophytes</taxon>
        <taxon>Trebouxiophyceae</taxon>
        <taxon>Chlorellales</taxon>
        <taxon>Chlorellaceae</taxon>
        <taxon>Apatococcus</taxon>
    </lineage>
</organism>
<evidence type="ECO:0000313" key="6">
    <source>
        <dbReference type="Proteomes" id="UP001485043"/>
    </source>
</evidence>
<dbReference type="Gene3D" id="1.25.40.10">
    <property type="entry name" value="Tetratricopeptide repeat domain"/>
    <property type="match status" value="1"/>
</dbReference>
<keyword evidence="6" id="KW-1185">Reference proteome</keyword>
<dbReference type="InterPro" id="IPR019734">
    <property type="entry name" value="TPR_rpt"/>
</dbReference>
<dbReference type="Pfam" id="PF07719">
    <property type="entry name" value="TPR_2"/>
    <property type="match status" value="1"/>
</dbReference>
<reference evidence="5 6" key="1">
    <citation type="journal article" date="2024" name="Nat. Commun.">
        <title>Phylogenomics reveals the evolutionary origins of lichenization in chlorophyte algae.</title>
        <authorList>
            <person name="Puginier C."/>
            <person name="Libourel C."/>
            <person name="Otte J."/>
            <person name="Skaloud P."/>
            <person name="Haon M."/>
            <person name="Grisel S."/>
            <person name="Petersen M."/>
            <person name="Berrin J.G."/>
            <person name="Delaux P.M."/>
            <person name="Dal Grande F."/>
            <person name="Keller J."/>
        </authorList>
    </citation>
    <scope>NUCLEOTIDE SEQUENCE [LARGE SCALE GENOMIC DNA]</scope>
    <source>
        <strain evidence="5 6">SAG 2523</strain>
    </source>
</reference>
<evidence type="ECO:0000256" key="4">
    <source>
        <dbReference type="SAM" id="MobiDB-lite"/>
    </source>
</evidence>
<dbReference type="PROSITE" id="PS50005">
    <property type="entry name" value="TPR"/>
    <property type="match status" value="1"/>
</dbReference>
<keyword evidence="1" id="KW-0677">Repeat</keyword>
<proteinExistence type="predicted"/>
<evidence type="ECO:0000313" key="5">
    <source>
        <dbReference type="EMBL" id="KAK9862993.1"/>
    </source>
</evidence>
<dbReference type="InterPro" id="IPR052769">
    <property type="entry name" value="TPR_domain_protein"/>
</dbReference>
<feature type="compositionally biased region" description="Basic and acidic residues" evidence="4">
    <location>
        <begin position="37"/>
        <end position="50"/>
    </location>
</feature>
<dbReference type="EMBL" id="JALJOV010000531">
    <property type="protein sequence ID" value="KAK9862993.1"/>
    <property type="molecule type" value="Genomic_DNA"/>
</dbReference>
<dbReference type="InterPro" id="IPR011990">
    <property type="entry name" value="TPR-like_helical_dom_sf"/>
</dbReference>
<dbReference type="InterPro" id="IPR013105">
    <property type="entry name" value="TPR_2"/>
</dbReference>
<evidence type="ECO:0008006" key="7">
    <source>
        <dbReference type="Google" id="ProtNLM"/>
    </source>
</evidence>